<dbReference type="Proteomes" id="UP001257060">
    <property type="component" value="Unassembled WGS sequence"/>
</dbReference>
<dbReference type="Pfam" id="PF07366">
    <property type="entry name" value="SnoaL"/>
    <property type="match status" value="1"/>
</dbReference>
<protein>
    <submittedName>
        <fullName evidence="1">Ester cyclase</fullName>
    </submittedName>
</protein>
<sequence length="162" mass="18628">MTATDTIEQTNLDGHRRFADDIWNDHRVETAPEYVHENCVLYDPTQPRPIRGREAFARYLRDTFTAFPDLRVELHEMLAEGDTVVAHYTLTGTHEGPFGRISPTGRRIELEGMSMVRYVDGRIAEERAFVDSATLRRQLGFGFPTVLVTVPRLALRAIRDRR</sequence>
<evidence type="ECO:0000313" key="2">
    <source>
        <dbReference type="Proteomes" id="UP001257060"/>
    </source>
</evidence>
<comment type="caution">
    <text evidence="1">The sequence shown here is derived from an EMBL/GenBank/DDBJ whole genome shotgun (WGS) entry which is preliminary data.</text>
</comment>
<keyword evidence="2" id="KW-1185">Reference proteome</keyword>
<dbReference type="EMBL" id="JAMQOP010000002">
    <property type="protein sequence ID" value="MDS0299571.1"/>
    <property type="molecule type" value="Genomic_DNA"/>
</dbReference>
<accession>A0ABU2GGL9</accession>
<dbReference type="Gene3D" id="3.10.450.50">
    <property type="match status" value="1"/>
</dbReference>
<evidence type="ECO:0000313" key="1">
    <source>
        <dbReference type="EMBL" id="MDS0299571.1"/>
    </source>
</evidence>
<organism evidence="1 2">
    <name type="scientific">Halogeometricum salsisoli</name>
    <dbReference type="NCBI Taxonomy" id="2950536"/>
    <lineage>
        <taxon>Archaea</taxon>
        <taxon>Methanobacteriati</taxon>
        <taxon>Methanobacteriota</taxon>
        <taxon>Stenosarchaea group</taxon>
        <taxon>Halobacteria</taxon>
        <taxon>Halobacteriales</taxon>
        <taxon>Haloferacaceae</taxon>
        <taxon>Halogeometricum</taxon>
    </lineage>
</organism>
<gene>
    <name evidence="1" type="ORF">NDI76_12535</name>
</gene>
<dbReference type="RefSeq" id="WP_310924424.1">
    <property type="nucleotide sequence ID" value="NZ_JAMQOP010000002.1"/>
</dbReference>
<dbReference type="SUPFAM" id="SSF54427">
    <property type="entry name" value="NTF2-like"/>
    <property type="match status" value="1"/>
</dbReference>
<dbReference type="PANTHER" id="PTHR38436:SF1">
    <property type="entry name" value="ESTER CYCLASE"/>
    <property type="match status" value="1"/>
</dbReference>
<dbReference type="InterPro" id="IPR009959">
    <property type="entry name" value="Cyclase_SnoaL-like"/>
</dbReference>
<dbReference type="InterPro" id="IPR032710">
    <property type="entry name" value="NTF2-like_dom_sf"/>
</dbReference>
<dbReference type="PANTHER" id="PTHR38436">
    <property type="entry name" value="POLYKETIDE CYCLASE SNOAL-LIKE DOMAIN"/>
    <property type="match status" value="1"/>
</dbReference>
<reference evidence="1 2" key="1">
    <citation type="submission" date="2022-06" db="EMBL/GenBank/DDBJ databases">
        <title>Halogeometricum sp. a new haloarchaeum isolate from saline soil.</title>
        <authorList>
            <person name="Strakova D."/>
            <person name="Galisteo C."/>
            <person name="Sanchez-Porro C."/>
            <person name="Ventosa A."/>
        </authorList>
    </citation>
    <scope>NUCLEOTIDE SEQUENCE [LARGE SCALE GENOMIC DNA]</scope>
    <source>
        <strain evidence="1 2">S1BR25-6</strain>
    </source>
</reference>
<proteinExistence type="predicted"/>
<name>A0ABU2GGL9_9EURY</name>